<organism evidence="2">
    <name type="scientific">Tanacetum cinerariifolium</name>
    <name type="common">Dalmatian daisy</name>
    <name type="synonym">Chrysanthemum cinerariifolium</name>
    <dbReference type="NCBI Taxonomy" id="118510"/>
    <lineage>
        <taxon>Eukaryota</taxon>
        <taxon>Viridiplantae</taxon>
        <taxon>Streptophyta</taxon>
        <taxon>Embryophyta</taxon>
        <taxon>Tracheophyta</taxon>
        <taxon>Spermatophyta</taxon>
        <taxon>Magnoliopsida</taxon>
        <taxon>eudicotyledons</taxon>
        <taxon>Gunneridae</taxon>
        <taxon>Pentapetalae</taxon>
        <taxon>asterids</taxon>
        <taxon>campanulids</taxon>
        <taxon>Asterales</taxon>
        <taxon>Asteraceae</taxon>
        <taxon>Asteroideae</taxon>
        <taxon>Anthemideae</taxon>
        <taxon>Anthemidinae</taxon>
        <taxon>Tanacetum</taxon>
    </lineage>
</organism>
<evidence type="ECO:0000313" key="2">
    <source>
        <dbReference type="EMBL" id="GFD04680.1"/>
    </source>
</evidence>
<feature type="non-terminal residue" evidence="2">
    <location>
        <position position="1"/>
    </location>
</feature>
<comment type="caution">
    <text evidence="2">The sequence shown here is derived from an EMBL/GenBank/DDBJ whole genome shotgun (WGS) entry which is preliminary data.</text>
</comment>
<dbReference type="AlphaFoldDB" id="A0A699T4D6"/>
<proteinExistence type="predicted"/>
<gene>
    <name evidence="2" type="ORF">Tci_876649</name>
</gene>
<reference evidence="2" key="1">
    <citation type="journal article" date="2019" name="Sci. Rep.">
        <title>Draft genome of Tanacetum cinerariifolium, the natural source of mosquito coil.</title>
        <authorList>
            <person name="Yamashiro T."/>
            <person name="Shiraishi A."/>
            <person name="Satake H."/>
            <person name="Nakayama K."/>
        </authorList>
    </citation>
    <scope>NUCLEOTIDE SEQUENCE</scope>
</reference>
<feature type="region of interest" description="Disordered" evidence="1">
    <location>
        <begin position="1"/>
        <end position="74"/>
    </location>
</feature>
<dbReference type="EMBL" id="BKCJ011213339">
    <property type="protein sequence ID" value="GFD04680.1"/>
    <property type="molecule type" value="Genomic_DNA"/>
</dbReference>
<evidence type="ECO:0000256" key="1">
    <source>
        <dbReference type="SAM" id="MobiDB-lite"/>
    </source>
</evidence>
<protein>
    <submittedName>
        <fullName evidence="2">Uncharacterized protein</fullName>
    </submittedName>
</protein>
<feature type="non-terminal residue" evidence="2">
    <location>
        <position position="74"/>
    </location>
</feature>
<feature type="compositionally biased region" description="Polar residues" evidence="1">
    <location>
        <begin position="39"/>
        <end position="57"/>
    </location>
</feature>
<sequence>DSIGAGFKPSREEEKKDAEDLGNEDSEVLSIEEPRVNQENDATINSTNDINTVSSADNAAGIEDNVVDENIVYG</sequence>
<feature type="compositionally biased region" description="Basic and acidic residues" evidence="1">
    <location>
        <begin position="9"/>
        <end position="19"/>
    </location>
</feature>
<accession>A0A699T4D6</accession>
<name>A0A699T4D6_TANCI</name>